<reference evidence="2" key="2">
    <citation type="submission" date="2025-09" db="UniProtKB">
        <authorList>
            <consortium name="Ensembl"/>
        </authorList>
    </citation>
    <scope>IDENTIFICATION</scope>
</reference>
<dbReference type="GO" id="GO:0045921">
    <property type="term" value="P:positive regulation of exocytosis"/>
    <property type="evidence" value="ECO:0007669"/>
    <property type="project" value="Ensembl"/>
</dbReference>
<feature type="region of interest" description="Disordered" evidence="1">
    <location>
        <begin position="1419"/>
        <end position="1438"/>
    </location>
</feature>
<feature type="region of interest" description="Disordered" evidence="1">
    <location>
        <begin position="1"/>
        <end position="28"/>
    </location>
</feature>
<feature type="compositionally biased region" description="Polar residues" evidence="1">
    <location>
        <begin position="503"/>
        <end position="531"/>
    </location>
</feature>
<feature type="compositionally biased region" description="Acidic residues" evidence="1">
    <location>
        <begin position="1732"/>
        <end position="1762"/>
    </location>
</feature>
<feature type="compositionally biased region" description="Polar residues" evidence="1">
    <location>
        <begin position="702"/>
        <end position="716"/>
    </location>
</feature>
<sequence>MPFHYRSRTQLNRSYSSESRRGNITQRHKNHCNETSILSIYDILRPGTPREGFKTFSPRTKTIYDMYRSREPRVVKEDFIQKNTFGSASLCIDSQQRTASPAAGRFTVRSLHFPATQNKSSFTPASRKQSPKRTPLSSIIWNRSDYSRERQKQEEFLGAPSPMDIDPADQYMYSQCFQERKYKLYHSQNAYQGTRLNIPMDNAMSCDTLENSENMPFYHQDNPFASSFFNNPFRRNREQRFGHSSFWHQQEECSWSDFPQSRKPFTSSDRDFGMISIEANSEASVQGPGVPSQYWGPFSPCYGTNVFRGQGDPHHWWSDFQTSPPERMDMSHVNENQSPPHFGTPDVFPMTAPSCHSHSAGLESPQGRSPVEVAMNEGPHLFANAQPLLSSFRASFPQIPDDRGNSQGLNFQNATVSLQETFPNKPDSLPVRSCTEVTTVNNSSTESLSHTEAQLNFQVTEMNNEKDMSDFISEDKQLNKMDQKNKTGGIPQPVFQTEISNSLPKFQNPHSQNTAQNDRSGFNAPVTVSSKRSPRVFSRKDTSQIYITQRDKTSELNKGQCFPGNRKLDSETSLPFLQESRTLTSFPSPNQACYQESTVHNEDRLNIIKNKHWCSEPTNQGTQSPQREECPATKSTNCSRLGTGDRISQESLGLSSDVPHSSSSSNSSFLDALLVLSTTAFPRSPSDKELSLKQREEKDNANENQNNHFSVNSSENQESKDSSVPPGEVADGAQCHPYSPFRSGRGTGRVRRHVSCIEKLSKMENRLAPTNEGSSSTEDQSSSRASECGSVYCTLPRKSASFLTSNKQSESKITAAPIRNGPLPFQAQSKVDAPIHKCTSNKPSPSSPQSVSECSQIASDLVLGQPEATKKMTSVKAIRSASVRKGPLPFLIKRAMSCPSGEPYISSERDEREKSSALDTDASAVMPKSWEKIFNPVKSDSSLTEFTLAKRRHQKEFSQECIRKDAETTAPSISSFTPLKEDPVPFCADVSGKETKKALHKLKTTSMFSVSGDEENIKCLEVVSIYYTLPRKPSKKFCSLLQQFSQDTDSLRKPFGVEMETCLNALERDELYCPAQEQSTIPSPGDLKTQVDSAPDCLSHTTENVTVSQLPSSGPSKSTLEEMASVGPDASLRKGKPKTREIVPDNLAKTPLGDSQIRKKSGGELSSPSLQTSLMLQEKCVRKEKPRNSLRSANRVSSASSGLPAHSESNVEKCQTKTNCEACASGASTARGKCPWRDHTAVVVDDSSSGSQPREANGATGSNCQNLTEKMLSDSESEASALTPVLHKLQLAEEAGLGEADLPNLPSEPRELLQRSQEINTTEIRKVENETQKLIWDQTLVLDGNNKNKTDLDDLEKREDRYSIHHRVAAMSKANRKFPAKDLSPRRHVATIFPQSESKRGFGRLSVCRLECNPLSPELIPKSTGSTDESSLVSHRMSVDKSKKLLQVSAIPSREPSGHPCHQEADNFSQLHQDEFHSVSESPPENEDYKNRTVAQISEAESGTPAQLTLSTPREQSSDRQWRLSPPLSQEPAQNSTTNLSLTHQQLQHRSVSSPEWEHEPHLYRSKSLKNINVHGDLPRTNHPSKVRGRHFSESTSLDNALSQLSLGDDFPDNSGYSRRFKSFSELPSSDESESWTLPSNRTRTGPKSTSSISRPIDYGIFGKEQQLAFLENVKRSLTQGRLWKPSFLKNPGFLKDNVLNSSNPSQSELFNSPSCQVPESSPFPSEPLNIYEEDLVESDWDTDTTTDDEYYLDENDKESEL</sequence>
<evidence type="ECO:0000256" key="1">
    <source>
        <dbReference type="SAM" id="MobiDB-lite"/>
    </source>
</evidence>
<dbReference type="Proteomes" id="UP000694381">
    <property type="component" value="Unassembled WGS sequence"/>
</dbReference>
<feature type="region of interest" description="Disordered" evidence="1">
    <location>
        <begin position="1244"/>
        <end position="1265"/>
    </location>
</feature>
<feature type="compositionally biased region" description="Basic and acidic residues" evidence="1">
    <location>
        <begin position="685"/>
        <end position="701"/>
    </location>
</feature>
<feature type="region of interest" description="Disordered" evidence="1">
    <location>
        <begin position="1107"/>
        <end position="1216"/>
    </location>
</feature>
<feature type="region of interest" description="Disordered" evidence="1">
    <location>
        <begin position="1627"/>
        <end position="1652"/>
    </location>
</feature>
<feature type="compositionally biased region" description="Polar residues" evidence="1">
    <location>
        <begin position="1246"/>
        <end position="1265"/>
    </location>
</feature>
<feature type="region of interest" description="Disordered" evidence="1">
    <location>
        <begin position="503"/>
        <end position="570"/>
    </location>
</feature>
<feature type="compositionally biased region" description="Polar residues" evidence="1">
    <location>
        <begin position="1635"/>
        <end position="1652"/>
    </location>
</feature>
<evidence type="ECO:0000313" key="3">
    <source>
        <dbReference type="Proteomes" id="UP000694381"/>
    </source>
</evidence>
<dbReference type="PANTHER" id="PTHR21469:SF4">
    <property type="entry name" value="EXOPHILIN-5"/>
    <property type="match status" value="1"/>
</dbReference>
<feature type="compositionally biased region" description="Polar residues" evidence="1">
    <location>
        <begin position="1107"/>
        <end position="1118"/>
    </location>
</feature>
<feature type="region of interest" description="Disordered" evidence="1">
    <location>
        <begin position="765"/>
        <end position="787"/>
    </location>
</feature>
<keyword evidence="3" id="KW-1185">Reference proteome</keyword>
<name>A0A8C6RAZ1_NANGA</name>
<protein>
    <submittedName>
        <fullName evidence="2">Exophilin 5</fullName>
    </submittedName>
</protein>
<dbReference type="GO" id="GO:0031267">
    <property type="term" value="F:small GTPase binding"/>
    <property type="evidence" value="ECO:0007669"/>
    <property type="project" value="Ensembl"/>
</dbReference>
<feature type="region of interest" description="Disordered" evidence="1">
    <location>
        <begin position="1498"/>
        <end position="1595"/>
    </location>
</feature>
<dbReference type="Ensembl" id="ENSNGAT00000021200.1">
    <property type="protein sequence ID" value="ENSNGAP00000015594.1"/>
    <property type="gene ID" value="ENSNGAG00000016578.1"/>
</dbReference>
<feature type="compositionally biased region" description="Polar residues" evidence="1">
    <location>
        <begin position="1189"/>
        <end position="1201"/>
    </location>
</feature>
<organism evidence="2 3">
    <name type="scientific">Nannospalax galili</name>
    <name type="common">Northern Israeli blind subterranean mole rat</name>
    <name type="synonym">Spalax galili</name>
    <dbReference type="NCBI Taxonomy" id="1026970"/>
    <lineage>
        <taxon>Eukaryota</taxon>
        <taxon>Metazoa</taxon>
        <taxon>Chordata</taxon>
        <taxon>Craniata</taxon>
        <taxon>Vertebrata</taxon>
        <taxon>Euteleostomi</taxon>
        <taxon>Mammalia</taxon>
        <taxon>Eutheria</taxon>
        <taxon>Euarchontoglires</taxon>
        <taxon>Glires</taxon>
        <taxon>Rodentia</taxon>
        <taxon>Myomorpha</taxon>
        <taxon>Muroidea</taxon>
        <taxon>Spalacidae</taxon>
        <taxon>Spalacinae</taxon>
        <taxon>Nannospalax</taxon>
    </lineage>
</organism>
<dbReference type="GO" id="GO:0071985">
    <property type="term" value="P:multivesicular body sorting pathway"/>
    <property type="evidence" value="ECO:0007669"/>
    <property type="project" value="Ensembl"/>
</dbReference>
<feature type="compositionally biased region" description="Polar residues" evidence="1">
    <location>
        <begin position="1164"/>
        <end position="1175"/>
    </location>
</feature>
<feature type="region of interest" description="Disordered" evidence="1">
    <location>
        <begin position="682"/>
        <end position="750"/>
    </location>
</feature>
<proteinExistence type="predicted"/>
<feature type="compositionally biased region" description="Polar residues" evidence="1">
    <location>
        <begin position="8"/>
        <end position="25"/>
    </location>
</feature>
<dbReference type="GeneTree" id="ENSGT00390000011087"/>
<feature type="region of interest" description="Disordered" evidence="1">
    <location>
        <begin position="1705"/>
        <end position="1762"/>
    </location>
</feature>
<feature type="compositionally biased region" description="Polar residues" evidence="1">
    <location>
        <begin position="616"/>
        <end position="625"/>
    </location>
</feature>
<dbReference type="GO" id="GO:0050714">
    <property type="term" value="P:positive regulation of protein secretion"/>
    <property type="evidence" value="ECO:0007669"/>
    <property type="project" value="Ensembl"/>
</dbReference>
<dbReference type="PANTHER" id="PTHR21469">
    <property type="entry name" value="EXOPHILIN-5"/>
    <property type="match status" value="1"/>
</dbReference>
<feature type="compositionally biased region" description="Polar residues" evidence="1">
    <location>
        <begin position="1498"/>
        <end position="1515"/>
    </location>
</feature>
<feature type="region of interest" description="Disordered" evidence="1">
    <location>
        <begin position="614"/>
        <end position="644"/>
    </location>
</feature>
<dbReference type="GO" id="GO:0003334">
    <property type="term" value="P:keratinocyte development"/>
    <property type="evidence" value="ECO:0007669"/>
    <property type="project" value="Ensembl"/>
</dbReference>
<feature type="compositionally biased region" description="Low complexity" evidence="1">
    <location>
        <begin position="772"/>
        <end position="787"/>
    </location>
</feature>
<dbReference type="OMA" id="HKNRYNE"/>
<feature type="compositionally biased region" description="Polar residues" evidence="1">
    <location>
        <begin position="1423"/>
        <end position="1433"/>
    </location>
</feature>
<feature type="compositionally biased region" description="Polar residues" evidence="1">
    <location>
        <begin position="1527"/>
        <end position="1554"/>
    </location>
</feature>
<evidence type="ECO:0000313" key="2">
    <source>
        <dbReference type="Ensembl" id="ENSNGAP00000015594.1"/>
    </source>
</evidence>
<accession>A0A8C6RAZ1</accession>
<dbReference type="GO" id="GO:0005768">
    <property type="term" value="C:endosome"/>
    <property type="evidence" value="ECO:0007669"/>
    <property type="project" value="Ensembl"/>
</dbReference>
<feature type="compositionally biased region" description="Polar residues" evidence="1">
    <location>
        <begin position="1705"/>
        <end position="1724"/>
    </location>
</feature>
<reference evidence="2" key="1">
    <citation type="submission" date="2025-08" db="UniProtKB">
        <authorList>
            <consortium name="Ensembl"/>
        </authorList>
    </citation>
    <scope>IDENTIFICATION</scope>
</reference>
<dbReference type="InterPro" id="IPR039916">
    <property type="entry name" value="EXPH5"/>
</dbReference>